<feature type="region of interest" description="Disordered" evidence="1">
    <location>
        <begin position="1"/>
        <end position="30"/>
    </location>
</feature>
<evidence type="ECO:0000256" key="1">
    <source>
        <dbReference type="SAM" id="MobiDB-lite"/>
    </source>
</evidence>
<proteinExistence type="predicted"/>
<accession>A0A0S4JSG7</accession>
<dbReference type="InterPro" id="IPR001611">
    <property type="entry name" value="Leu-rich_rpt"/>
</dbReference>
<dbReference type="OrthoDB" id="120976at2759"/>
<dbReference type="AlphaFoldDB" id="A0A0S4JSG7"/>
<dbReference type="InterPro" id="IPR032675">
    <property type="entry name" value="LRR_dom_sf"/>
</dbReference>
<dbReference type="EMBL" id="CYKH01002251">
    <property type="protein sequence ID" value="CUG94464.1"/>
    <property type="molecule type" value="Genomic_DNA"/>
</dbReference>
<protein>
    <recommendedName>
        <fullName evidence="4">Leucine-rich repeat protein</fullName>
    </recommendedName>
</protein>
<feature type="region of interest" description="Disordered" evidence="1">
    <location>
        <begin position="96"/>
        <end position="115"/>
    </location>
</feature>
<feature type="compositionally biased region" description="Basic residues" evidence="1">
    <location>
        <begin position="100"/>
        <end position="109"/>
    </location>
</feature>
<dbReference type="Gene3D" id="3.80.10.10">
    <property type="entry name" value="Ribonuclease Inhibitor"/>
    <property type="match status" value="1"/>
</dbReference>
<feature type="compositionally biased region" description="Low complexity" evidence="1">
    <location>
        <begin position="14"/>
        <end position="27"/>
    </location>
</feature>
<feature type="region of interest" description="Disordered" evidence="1">
    <location>
        <begin position="378"/>
        <end position="399"/>
    </location>
</feature>
<evidence type="ECO:0008006" key="4">
    <source>
        <dbReference type="Google" id="ProtNLM"/>
    </source>
</evidence>
<dbReference type="VEuPathDB" id="TriTrypDB:BSAL_48305"/>
<organism evidence="2 3">
    <name type="scientific">Bodo saltans</name>
    <name type="common">Flagellated protozoan</name>
    <dbReference type="NCBI Taxonomy" id="75058"/>
    <lineage>
        <taxon>Eukaryota</taxon>
        <taxon>Discoba</taxon>
        <taxon>Euglenozoa</taxon>
        <taxon>Kinetoplastea</taxon>
        <taxon>Metakinetoplastina</taxon>
        <taxon>Eubodonida</taxon>
        <taxon>Bodonidae</taxon>
        <taxon>Bodo</taxon>
    </lineage>
</organism>
<sequence>MKPADQSASPLFTSPLQQQQQPSAALPYGTPNVSDMSYVVRQTAQSLMQRWSRGDDSEQDTEVIRTPAHNKTATAAREFGSPPFFAALFRSAADTPAAREHHHHHRGGASHKLQMSDVVPSRWDELLCADSHTMHHHSGGDSATATITSFQSGTSGAPLLWNVIVRPELLVTNEAGMESRRASIAGEQHRLSTSPGASMSQIETYGLSEKELRYFGLMPEEGDNRRRTGGVAQRTPKEILLAQLRAPVSNSLGPSPKDNRPSKRNHPSNELDEGGVIIGLPRPKIVIHNIAPRQKPSPSSSEQRTRSPVDARATSLSSLEESTEDAQPHHHHHRHHQSNKPQQQGERYRRPLSPPIVLPPAAAAAALMALPSAASLTEDAPVPISPSKSPTNRPRGRSFLSTTEKPLNERFKKPGHCDATSIESLMHMHALTKAIMSQKAGVAAGRRTSEIITSIDCSGTRLSRQAKFAIPTSFARDGNPIWSPRRNGLHKKRRAINEDGDDDLNNSTSNSAAGLADIGFWPDEQVVLREQRLLGSNMSFDGALHRQVVLNAVAERSLVLGYLAPLLFLRGGSRCRITTLIAQRCDLNDSDAIGLATILRCPSLNEQNATNYECHLTHVDLSENSITDEGATALKKAIKYNLVITELLLRENPIRNEKGVLNDIKRRLRNNKNGVSNLGLVARMMK</sequence>
<feature type="region of interest" description="Disordered" evidence="1">
    <location>
        <begin position="290"/>
        <end position="356"/>
    </location>
</feature>
<feature type="compositionally biased region" description="Polar residues" evidence="1">
    <location>
        <begin position="1"/>
        <end position="12"/>
    </location>
</feature>
<gene>
    <name evidence="2" type="ORF">BSAL_48305</name>
</gene>
<reference evidence="3" key="1">
    <citation type="submission" date="2015-09" db="EMBL/GenBank/DDBJ databases">
        <authorList>
            <consortium name="Pathogen Informatics"/>
        </authorList>
    </citation>
    <scope>NUCLEOTIDE SEQUENCE [LARGE SCALE GENOMIC DNA]</scope>
    <source>
        <strain evidence="3">Lake Konstanz</strain>
    </source>
</reference>
<evidence type="ECO:0000313" key="3">
    <source>
        <dbReference type="Proteomes" id="UP000051952"/>
    </source>
</evidence>
<evidence type="ECO:0000313" key="2">
    <source>
        <dbReference type="EMBL" id="CUG94464.1"/>
    </source>
</evidence>
<feature type="region of interest" description="Disordered" evidence="1">
    <location>
        <begin position="243"/>
        <end position="278"/>
    </location>
</feature>
<dbReference type="SUPFAM" id="SSF52047">
    <property type="entry name" value="RNI-like"/>
    <property type="match status" value="1"/>
</dbReference>
<dbReference type="Proteomes" id="UP000051952">
    <property type="component" value="Unassembled WGS sequence"/>
</dbReference>
<feature type="compositionally biased region" description="Basic residues" evidence="1">
    <location>
        <begin position="329"/>
        <end position="338"/>
    </location>
</feature>
<keyword evidence="3" id="KW-1185">Reference proteome</keyword>
<name>A0A0S4JSG7_BODSA</name>
<dbReference type="Pfam" id="PF13516">
    <property type="entry name" value="LRR_6"/>
    <property type="match status" value="1"/>
</dbReference>